<accession>A0A4Z2HC69</accession>
<dbReference type="EMBL" id="SRLO01000292">
    <property type="protein sequence ID" value="TNN62494.1"/>
    <property type="molecule type" value="Genomic_DNA"/>
</dbReference>
<name>A0A4Z2HC69_9TELE</name>
<sequence length="75" mass="8366">MAGHKFPSPSPSAVVTNRTEDHQQDPCSRGAGSAINQFHRVSRAFILNGCTFDGRKVRPGTAPFWQQREVEQWAL</sequence>
<reference evidence="2 3" key="1">
    <citation type="submission" date="2019-03" db="EMBL/GenBank/DDBJ databases">
        <title>First draft genome of Liparis tanakae, snailfish: a comprehensive survey of snailfish specific genes.</title>
        <authorList>
            <person name="Kim W."/>
            <person name="Song I."/>
            <person name="Jeong J.-H."/>
            <person name="Kim D."/>
            <person name="Kim S."/>
            <person name="Ryu S."/>
            <person name="Song J.Y."/>
            <person name="Lee S.K."/>
        </authorList>
    </citation>
    <scope>NUCLEOTIDE SEQUENCE [LARGE SCALE GENOMIC DNA]</scope>
    <source>
        <tissue evidence="2">Muscle</tissue>
    </source>
</reference>
<keyword evidence="3" id="KW-1185">Reference proteome</keyword>
<proteinExistence type="predicted"/>
<evidence type="ECO:0000313" key="2">
    <source>
        <dbReference type="EMBL" id="TNN62494.1"/>
    </source>
</evidence>
<protein>
    <submittedName>
        <fullName evidence="2">Uncharacterized protein</fullName>
    </submittedName>
</protein>
<organism evidence="2 3">
    <name type="scientific">Liparis tanakae</name>
    <name type="common">Tanaka's snailfish</name>
    <dbReference type="NCBI Taxonomy" id="230148"/>
    <lineage>
        <taxon>Eukaryota</taxon>
        <taxon>Metazoa</taxon>
        <taxon>Chordata</taxon>
        <taxon>Craniata</taxon>
        <taxon>Vertebrata</taxon>
        <taxon>Euteleostomi</taxon>
        <taxon>Actinopterygii</taxon>
        <taxon>Neopterygii</taxon>
        <taxon>Teleostei</taxon>
        <taxon>Neoteleostei</taxon>
        <taxon>Acanthomorphata</taxon>
        <taxon>Eupercaria</taxon>
        <taxon>Perciformes</taxon>
        <taxon>Cottioidei</taxon>
        <taxon>Cottales</taxon>
        <taxon>Liparidae</taxon>
        <taxon>Liparis</taxon>
    </lineage>
</organism>
<evidence type="ECO:0000256" key="1">
    <source>
        <dbReference type="SAM" id="MobiDB-lite"/>
    </source>
</evidence>
<dbReference type="Proteomes" id="UP000314294">
    <property type="component" value="Unassembled WGS sequence"/>
</dbReference>
<comment type="caution">
    <text evidence="2">The sequence shown here is derived from an EMBL/GenBank/DDBJ whole genome shotgun (WGS) entry which is preliminary data.</text>
</comment>
<dbReference type="AlphaFoldDB" id="A0A4Z2HC69"/>
<feature type="region of interest" description="Disordered" evidence="1">
    <location>
        <begin position="1"/>
        <end position="31"/>
    </location>
</feature>
<gene>
    <name evidence="2" type="ORF">EYF80_027297</name>
</gene>
<evidence type="ECO:0000313" key="3">
    <source>
        <dbReference type="Proteomes" id="UP000314294"/>
    </source>
</evidence>